<dbReference type="RefSeq" id="WP_102655030.1">
    <property type="nucleotide sequence ID" value="NZ_PNRF01000040.1"/>
</dbReference>
<dbReference type="SUPFAM" id="SSF48452">
    <property type="entry name" value="TPR-like"/>
    <property type="match status" value="1"/>
</dbReference>
<dbReference type="InterPro" id="IPR011990">
    <property type="entry name" value="TPR-like_helical_dom_sf"/>
</dbReference>
<comment type="caution">
    <text evidence="4">The sequence shown here is derived from an EMBL/GenBank/DDBJ whole genome shotgun (WGS) entry which is preliminary data.</text>
</comment>
<dbReference type="GO" id="GO:0004016">
    <property type="term" value="F:adenylate cyclase activity"/>
    <property type="evidence" value="ECO:0007669"/>
    <property type="project" value="TreeGrafter"/>
</dbReference>
<gene>
    <name evidence="4" type="ORF">C1H69_19330</name>
</gene>
<dbReference type="InterPro" id="IPR041664">
    <property type="entry name" value="AAA_16"/>
</dbReference>
<dbReference type="SUPFAM" id="SSF52540">
    <property type="entry name" value="P-loop containing nucleoside triphosphate hydrolases"/>
    <property type="match status" value="1"/>
</dbReference>
<sequence length="1305" mass="146981">MQDASEDVHNSDWNQLALFGQFSLTLGDDVLTQFSYDKVKALLVYLLLHQQPVNRASLAELLWPDQGLSSGRTNLRHALHCLRQSLGEEAERVLVVSRQTIAFRLPETWRFDLDELHELLEGAHDVTTLERLLQRYRGDLVEELQLSSCTEFQRWLVQLRNEWRQRVIRFAEGVLEQHDDVPGPLLQALVSRFSGYGPFHERLVRQLAEQGQLAAAHEQYSAYLQLLALSGQQPEPVFLQLARYWSDGNPDLQGLSPRNAFSRTLAADSLPLREDEIEQRQLSVMAIRLRVKGELSARDETRACLALQIELMRWLEQQCHHLGGFWLPGATGGLGLACFGTHGPAHQLAELVALYEHCRRVLPDEISRYWSGEGEPPRIELAAGLNSGRVVYLPERQLVDPLGQVSQVALELMTAAEGSELVISQEASQHMPPALDLQPRLSSRLVASDGRVRLRALVLGHNEGGRDAMPPSLVGREAPLRTMRDALARAGIGLRQSVLVRGASGMGKSALMVGFRQLELSRDAAICWQPTTRLSILEPYGVARTLLRWRLDGELNAASLAGLLASLPECHLTGDQLALLEEALGVRETPEVALLVKSGEAADLVVALLCRVIEHQAAERTQVLMIDDLQWLDEPSFRVLAGLQARLPINCAFLMVASHHGREALPTRLHWDQQVTLGHLDAMQSSRLLSQLARRYRLHLSPRLRGQIIERCDGVPLYMQEICRRLEMDRREGRSVHLDELPRGLLGLLASRIDQLDGDREVAHVAAVLGRRFRLDFLAECSGWEMPQLNRALEQMRRLEIIEPAGGEGGCREYQFSHQLLQEAAYLSCPRDVRVRIHRQVVSLIEERFPMWIGRHPGDFATHLRRSGHYARGARYFELAAREALKVSANRTALKMADFGIASLRHVEDQAEREISLLTVRGQAAFALEGHGSPTAHESFVRARELLVQREGCDTDDTEDLEQAFLVKWGLWVGCSQRHAHADAFSLAASLASIASRLEDPRYRRLADYARANCEYWAGRIGQAFDHLDEIAPLDQPMMIEWLPFSEHPQVAAACFQGWAICLRGDYARAEQQVESAIRLAERIGHPGSLAMALLFAAALYRQLGHVHLAARRAEQAVALTEMPDLHLWQVSAQGVLGWRRALSGDRDGLGIIDLSQEELGEMTGRDRYHRPSLWYSDACIALDELVRAEDYLDQCLLIARERSTLFVPELTIQLARVRHRLGRPHADIRLLVEQALKFARLHENLHQQLCALEAWLTLIDGHDESAREEFRELLSNVSHSDAPVLVRWRTLLDRKLSQAINAEP</sequence>
<dbReference type="Gene3D" id="1.10.10.10">
    <property type="entry name" value="Winged helix-like DNA-binding domain superfamily/Winged helix DNA-binding domain"/>
    <property type="match status" value="1"/>
</dbReference>
<dbReference type="GO" id="GO:0003677">
    <property type="term" value="F:DNA binding"/>
    <property type="evidence" value="ECO:0007669"/>
    <property type="project" value="InterPro"/>
</dbReference>
<protein>
    <submittedName>
        <fullName evidence="4">ATPase</fullName>
    </submittedName>
</protein>
<feature type="domain" description="Bacterial transcriptional activator" evidence="3">
    <location>
        <begin position="111"/>
        <end position="246"/>
    </location>
</feature>
<dbReference type="InterPro" id="IPR036388">
    <property type="entry name" value="WH-like_DNA-bd_sf"/>
</dbReference>
<keyword evidence="1" id="KW-0547">Nucleotide-binding</keyword>
<dbReference type="PANTHER" id="PTHR16305">
    <property type="entry name" value="TESTICULAR SOLUBLE ADENYLYL CYCLASE"/>
    <property type="match status" value="1"/>
</dbReference>
<dbReference type="InterPro" id="IPR027417">
    <property type="entry name" value="P-loop_NTPase"/>
</dbReference>
<dbReference type="GO" id="GO:0006355">
    <property type="term" value="P:regulation of DNA-templated transcription"/>
    <property type="evidence" value="ECO:0007669"/>
    <property type="project" value="InterPro"/>
</dbReference>
<proteinExistence type="predicted"/>
<dbReference type="Gene3D" id="1.25.40.10">
    <property type="entry name" value="Tetratricopeptide repeat domain"/>
    <property type="match status" value="1"/>
</dbReference>
<name>A0A2N7TXP5_9GAMM</name>
<accession>A0A2N7TXP5</accession>
<dbReference type="Pfam" id="PF13191">
    <property type="entry name" value="AAA_16"/>
    <property type="match status" value="1"/>
</dbReference>
<keyword evidence="2" id="KW-0067">ATP-binding</keyword>
<dbReference type="Proteomes" id="UP000235803">
    <property type="component" value="Unassembled WGS sequence"/>
</dbReference>
<dbReference type="EMBL" id="PNRF01000040">
    <property type="protein sequence ID" value="PMR72946.1"/>
    <property type="molecule type" value="Genomic_DNA"/>
</dbReference>
<dbReference type="GO" id="GO:0005524">
    <property type="term" value="F:ATP binding"/>
    <property type="evidence" value="ECO:0007669"/>
    <property type="project" value="UniProtKB-KW"/>
</dbReference>
<dbReference type="InterPro" id="IPR005158">
    <property type="entry name" value="BTAD"/>
</dbReference>
<dbReference type="InterPro" id="IPR016032">
    <property type="entry name" value="Sig_transdc_resp-reg_C-effctor"/>
</dbReference>
<dbReference type="GO" id="GO:0005737">
    <property type="term" value="C:cytoplasm"/>
    <property type="evidence" value="ECO:0007669"/>
    <property type="project" value="TreeGrafter"/>
</dbReference>
<evidence type="ECO:0000256" key="1">
    <source>
        <dbReference type="ARBA" id="ARBA00022741"/>
    </source>
</evidence>
<evidence type="ECO:0000313" key="5">
    <source>
        <dbReference type="Proteomes" id="UP000235803"/>
    </source>
</evidence>
<dbReference type="PANTHER" id="PTHR16305:SF28">
    <property type="entry name" value="GUANYLATE CYCLASE DOMAIN-CONTAINING PROTEIN"/>
    <property type="match status" value="1"/>
</dbReference>
<evidence type="ECO:0000256" key="2">
    <source>
        <dbReference type="ARBA" id="ARBA00022840"/>
    </source>
</evidence>
<organism evidence="4 5">
    <name type="scientific">Billgrantia endophytica</name>
    <dbReference type="NCBI Taxonomy" id="2033802"/>
    <lineage>
        <taxon>Bacteria</taxon>
        <taxon>Pseudomonadati</taxon>
        <taxon>Pseudomonadota</taxon>
        <taxon>Gammaproteobacteria</taxon>
        <taxon>Oceanospirillales</taxon>
        <taxon>Halomonadaceae</taxon>
        <taxon>Billgrantia</taxon>
    </lineage>
</organism>
<reference evidence="4 5" key="1">
    <citation type="submission" date="2018-01" db="EMBL/GenBank/DDBJ databases">
        <title>Halomonas endophytica sp. nov., isolated from storage liquid in the stems of Populus euphratica.</title>
        <authorList>
            <person name="Chen C."/>
        </authorList>
    </citation>
    <scope>NUCLEOTIDE SEQUENCE [LARGE SCALE GENOMIC DNA]</scope>
    <source>
        <strain evidence="4 5">MC28</strain>
    </source>
</reference>
<dbReference type="OrthoDB" id="9806704at2"/>
<evidence type="ECO:0000259" key="3">
    <source>
        <dbReference type="SMART" id="SM01043"/>
    </source>
</evidence>
<keyword evidence="5" id="KW-1185">Reference proteome</keyword>
<dbReference type="SMART" id="SM01043">
    <property type="entry name" value="BTAD"/>
    <property type="match status" value="1"/>
</dbReference>
<dbReference type="SUPFAM" id="SSF46894">
    <property type="entry name" value="C-terminal effector domain of the bipartite response regulators"/>
    <property type="match status" value="1"/>
</dbReference>
<evidence type="ECO:0000313" key="4">
    <source>
        <dbReference type="EMBL" id="PMR72946.1"/>
    </source>
</evidence>